<feature type="compositionally biased region" description="Basic residues" evidence="1">
    <location>
        <begin position="229"/>
        <end position="241"/>
    </location>
</feature>
<sequence>MARDLDNGICLTDEERTTCVTCAHGKQRRNNQLRKDTGRKAPIGKVGGVICSDIKGPITPADRLGNRIHCLRTDGGSEHKVVDPFCKSEGVCRQISEADNQVSNGKAERMHQTIMDMVRSMIFGSQLPLSFWGDAAEYTAYTLNRSPSQGNIGRALPIEVLTGHKALDRRGEERIIIGKNEENIKTLSEETNERLIRQIDDQFETETGEEKTSSTCDDVGNREESQAKTQKRKRCGKRGGQARRLSQKGADRTDVTSPGLGMATGYGGKKPQHARLLGRCIMKILLVRKLQ</sequence>
<dbReference type="Gene3D" id="3.30.420.10">
    <property type="entry name" value="Ribonuclease H-like superfamily/Ribonuclease H"/>
    <property type="match status" value="1"/>
</dbReference>
<dbReference type="HOGENOM" id="CLU_957840_0_0_1"/>
<organism evidence="3">
    <name type="scientific">Albugo laibachii Nc14</name>
    <dbReference type="NCBI Taxonomy" id="890382"/>
    <lineage>
        <taxon>Eukaryota</taxon>
        <taxon>Sar</taxon>
        <taxon>Stramenopiles</taxon>
        <taxon>Oomycota</taxon>
        <taxon>Peronosporomycetes</taxon>
        <taxon>Albuginales</taxon>
        <taxon>Albuginaceae</taxon>
        <taxon>Albugo</taxon>
    </lineage>
</organism>
<dbReference type="InterPro" id="IPR036397">
    <property type="entry name" value="RNaseH_sf"/>
</dbReference>
<feature type="domain" description="Integrase catalytic" evidence="2">
    <location>
        <begin position="71"/>
        <end position="165"/>
    </location>
</feature>
<feature type="region of interest" description="Disordered" evidence="1">
    <location>
        <begin position="201"/>
        <end position="271"/>
    </location>
</feature>
<dbReference type="PANTHER" id="PTHR42648:SF28">
    <property type="entry name" value="TRANSPOSON-ENCODED PROTEIN WITH RIBONUCLEASE H-LIKE AND RETROVIRUS ZINC FINGER-LIKE DOMAINS"/>
    <property type="match status" value="1"/>
</dbReference>
<dbReference type="GO" id="GO:0003676">
    <property type="term" value="F:nucleic acid binding"/>
    <property type="evidence" value="ECO:0007669"/>
    <property type="project" value="InterPro"/>
</dbReference>
<dbReference type="InterPro" id="IPR001584">
    <property type="entry name" value="Integrase_cat-core"/>
</dbReference>
<proteinExistence type="predicted"/>
<reference evidence="3" key="1">
    <citation type="journal article" date="2011" name="PLoS Biol.">
        <title>Gene gain and loss during evolution of obligate parasitism in the white rust pathogen of Arabidopsis thaliana.</title>
        <authorList>
            <person name="Kemen E."/>
            <person name="Gardiner A."/>
            <person name="Schultz-Larsen T."/>
            <person name="Kemen A.C."/>
            <person name="Balmuth A.L."/>
            <person name="Robert-Seilaniantz A."/>
            <person name="Bailey K."/>
            <person name="Holub E."/>
            <person name="Studholme D.J."/>
            <person name="Maclean D."/>
            <person name="Jones J.D."/>
        </authorList>
    </citation>
    <scope>NUCLEOTIDE SEQUENCE</scope>
</reference>
<dbReference type="InterPro" id="IPR012337">
    <property type="entry name" value="RNaseH-like_sf"/>
</dbReference>
<dbReference type="InterPro" id="IPR039537">
    <property type="entry name" value="Retrotran_Ty1/copia-like"/>
</dbReference>
<evidence type="ECO:0000313" key="3">
    <source>
        <dbReference type="EMBL" id="CCA27595.1"/>
    </source>
</evidence>
<dbReference type="PANTHER" id="PTHR42648">
    <property type="entry name" value="TRANSPOSASE, PUTATIVE-RELATED"/>
    <property type="match status" value="1"/>
</dbReference>
<dbReference type="EMBL" id="FR824603">
    <property type="protein sequence ID" value="CCA27595.1"/>
    <property type="molecule type" value="Genomic_DNA"/>
</dbReference>
<reference evidence="3" key="2">
    <citation type="submission" date="2011-02" db="EMBL/GenBank/DDBJ databases">
        <authorList>
            <person name="MacLean D."/>
        </authorList>
    </citation>
    <scope>NUCLEOTIDE SEQUENCE</scope>
</reference>
<protein>
    <submittedName>
        <fullName evidence="3">GagPol polyprotein putative</fullName>
    </submittedName>
</protein>
<name>F0X1B9_9STRA</name>
<accession>F0X1B9</accession>
<dbReference type="SUPFAM" id="SSF53098">
    <property type="entry name" value="Ribonuclease H-like"/>
    <property type="match status" value="1"/>
</dbReference>
<gene>
    <name evidence="3" type="primary">AlNc14C580G12210</name>
    <name evidence="3" type="ORF">ALNC14_137390</name>
</gene>
<dbReference type="PROSITE" id="PS50994">
    <property type="entry name" value="INTEGRASE"/>
    <property type="match status" value="1"/>
</dbReference>
<dbReference type="AlphaFoldDB" id="F0X1B9"/>
<evidence type="ECO:0000259" key="2">
    <source>
        <dbReference type="PROSITE" id="PS50994"/>
    </source>
</evidence>
<dbReference type="GO" id="GO:0015074">
    <property type="term" value="P:DNA integration"/>
    <property type="evidence" value="ECO:0007669"/>
    <property type="project" value="InterPro"/>
</dbReference>
<evidence type="ECO:0000256" key="1">
    <source>
        <dbReference type="SAM" id="MobiDB-lite"/>
    </source>
</evidence>